<evidence type="ECO:0000313" key="6">
    <source>
        <dbReference type="Proteomes" id="UP001220395"/>
    </source>
</evidence>
<dbReference type="InterPro" id="IPR042099">
    <property type="entry name" value="ANL_N_sf"/>
</dbReference>
<dbReference type="InterPro" id="IPR025110">
    <property type="entry name" value="AMP-bd_C"/>
</dbReference>
<protein>
    <submittedName>
        <fullName evidence="5">AMP-binding protein</fullName>
    </submittedName>
</protein>
<feature type="domain" description="AMP-binding enzyme C-terminal" evidence="4">
    <location>
        <begin position="458"/>
        <end position="533"/>
    </location>
</feature>
<evidence type="ECO:0000256" key="1">
    <source>
        <dbReference type="ARBA" id="ARBA00006432"/>
    </source>
</evidence>
<accession>A0ABY7TT30</accession>
<dbReference type="InterPro" id="IPR045851">
    <property type="entry name" value="AMP-bd_C_sf"/>
</dbReference>
<keyword evidence="6" id="KW-1185">Reference proteome</keyword>
<dbReference type="InterPro" id="IPR000873">
    <property type="entry name" value="AMP-dep_synth/lig_dom"/>
</dbReference>
<dbReference type="Pfam" id="PF13193">
    <property type="entry name" value="AMP-binding_C"/>
    <property type="match status" value="1"/>
</dbReference>
<keyword evidence="2" id="KW-0436">Ligase</keyword>
<evidence type="ECO:0000259" key="4">
    <source>
        <dbReference type="Pfam" id="PF13193"/>
    </source>
</evidence>
<dbReference type="SUPFAM" id="SSF56801">
    <property type="entry name" value="Acetyl-CoA synthetase-like"/>
    <property type="match status" value="1"/>
</dbReference>
<organism evidence="5 6">
    <name type="scientific">Sphingomonas naphthae</name>
    <dbReference type="NCBI Taxonomy" id="1813468"/>
    <lineage>
        <taxon>Bacteria</taxon>
        <taxon>Pseudomonadati</taxon>
        <taxon>Pseudomonadota</taxon>
        <taxon>Alphaproteobacteria</taxon>
        <taxon>Sphingomonadales</taxon>
        <taxon>Sphingomonadaceae</taxon>
        <taxon>Sphingomonas</taxon>
    </lineage>
</organism>
<dbReference type="InterPro" id="IPR020845">
    <property type="entry name" value="AMP-binding_CS"/>
</dbReference>
<feature type="domain" description="AMP-dependent synthetase/ligase" evidence="3">
    <location>
        <begin position="19"/>
        <end position="407"/>
    </location>
</feature>
<gene>
    <name evidence="5" type="ORF">PQ455_02620</name>
</gene>
<name>A0ABY7TT30_9SPHN</name>
<reference evidence="5 6" key="1">
    <citation type="submission" date="2023-02" db="EMBL/GenBank/DDBJ databases">
        <title>Genome sequence of Sphingomonas naphthae.</title>
        <authorList>
            <person name="Kim S."/>
            <person name="Heo J."/>
            <person name="Kwon S.-W."/>
        </authorList>
    </citation>
    <scope>NUCLEOTIDE SEQUENCE [LARGE SCALE GENOMIC DNA]</scope>
    <source>
        <strain evidence="5 6">KACC 18716</strain>
    </source>
</reference>
<dbReference type="CDD" id="cd05917">
    <property type="entry name" value="FACL_like_2"/>
    <property type="match status" value="1"/>
</dbReference>
<sequence>MAGPLTPPLTEATIGEAVQAAARRWPHAEALVSCEQGIRWTFAELAEEVDRLAAGLLELGLKKGERIGVWAPNCAEWALMQFAAARIGLILVTINPAYRSTELAYTLRKVGIAALVTAERFRSSDYPALIGDAIPGFLDTPGLLPTADFPDLRHMFVIGEARGPNALPFASIAAPLTDERRAAIEAVAATLDCRDPINIQFTSGTTGDPKGATLSHRNILNNGLLSGERMAIGEGDRLCIPIPLYHCFGLVLGNLVCLTRGATMVYPAPAFTPAATLAAISQERCTALHGVPTMFIAMLDLLTREAYDVSTLRAGMMAGALCPPDVMAAVIDRMNMVDLTIGYGMTETSPLCTQSTPDDTLERRVTTIGRVAPHVEIRIVDGDGTIVDRGETGEILIRGYNVMLGYWDDADRTAAAIDAEGWMHTGDLGMIDADGYGRVVGRSKDVIIRGGENVYPVEIENYLRTHPDILDAAVFAIPCPRMGEDVCAWVRPRDGAALTGDAVRDYCRGRIAHYKVPARVEIVDAFPMTVTGKIQKFEMQRVMAA</sequence>
<dbReference type="PANTHER" id="PTHR43201">
    <property type="entry name" value="ACYL-COA SYNTHETASE"/>
    <property type="match status" value="1"/>
</dbReference>
<comment type="similarity">
    <text evidence="1">Belongs to the ATP-dependent AMP-binding enzyme family.</text>
</comment>
<dbReference type="PROSITE" id="PS00455">
    <property type="entry name" value="AMP_BINDING"/>
    <property type="match status" value="1"/>
</dbReference>
<dbReference type="Gene3D" id="3.40.50.12780">
    <property type="entry name" value="N-terminal domain of ligase-like"/>
    <property type="match status" value="1"/>
</dbReference>
<dbReference type="EMBL" id="CP117411">
    <property type="protein sequence ID" value="WCT75374.1"/>
    <property type="molecule type" value="Genomic_DNA"/>
</dbReference>
<proteinExistence type="inferred from homology"/>
<evidence type="ECO:0000313" key="5">
    <source>
        <dbReference type="EMBL" id="WCT75374.1"/>
    </source>
</evidence>
<dbReference type="Pfam" id="PF00501">
    <property type="entry name" value="AMP-binding"/>
    <property type="match status" value="1"/>
</dbReference>
<evidence type="ECO:0000259" key="3">
    <source>
        <dbReference type="Pfam" id="PF00501"/>
    </source>
</evidence>
<dbReference type="Proteomes" id="UP001220395">
    <property type="component" value="Chromosome"/>
</dbReference>
<dbReference type="PANTHER" id="PTHR43201:SF5">
    <property type="entry name" value="MEDIUM-CHAIN ACYL-COA LIGASE ACSF2, MITOCHONDRIAL"/>
    <property type="match status" value="1"/>
</dbReference>
<dbReference type="Gene3D" id="3.30.300.30">
    <property type="match status" value="1"/>
</dbReference>
<evidence type="ECO:0000256" key="2">
    <source>
        <dbReference type="ARBA" id="ARBA00022598"/>
    </source>
</evidence>